<dbReference type="PROSITE" id="PS01186">
    <property type="entry name" value="EGF_2"/>
    <property type="match status" value="2"/>
</dbReference>
<gene>
    <name evidence="5" type="ORF">QTG54_004089</name>
</gene>
<dbReference type="InterPro" id="IPR000742">
    <property type="entry name" value="EGF"/>
</dbReference>
<keyword evidence="3" id="KW-0732">Signal</keyword>
<dbReference type="PANTHER" id="PTHR24032">
    <property type="entry name" value="EGF-LIKE DOMAIN-CONTAINING PROTEIN-RELATED-RELATED"/>
    <property type="match status" value="1"/>
</dbReference>
<accession>A0AAD8YFA7</accession>
<organism evidence="5 6">
    <name type="scientific">Skeletonema marinoi</name>
    <dbReference type="NCBI Taxonomy" id="267567"/>
    <lineage>
        <taxon>Eukaryota</taxon>
        <taxon>Sar</taxon>
        <taxon>Stramenopiles</taxon>
        <taxon>Ochrophyta</taxon>
        <taxon>Bacillariophyta</taxon>
        <taxon>Coscinodiscophyceae</taxon>
        <taxon>Thalassiosirophycidae</taxon>
        <taxon>Thalassiosirales</taxon>
        <taxon>Skeletonemataceae</taxon>
        <taxon>Skeletonema</taxon>
        <taxon>Skeletonema marinoi-dohrnii complex</taxon>
    </lineage>
</organism>
<dbReference type="SMART" id="SM00181">
    <property type="entry name" value="EGF"/>
    <property type="match status" value="6"/>
</dbReference>
<dbReference type="Proteomes" id="UP001224775">
    <property type="component" value="Unassembled WGS sequence"/>
</dbReference>
<name>A0AAD8YFA7_9STRA</name>
<evidence type="ECO:0000256" key="3">
    <source>
        <dbReference type="SAM" id="SignalP"/>
    </source>
</evidence>
<feature type="disulfide bond" evidence="2">
    <location>
        <begin position="327"/>
        <end position="336"/>
    </location>
</feature>
<feature type="disulfide bond" evidence="2">
    <location>
        <begin position="46"/>
        <end position="55"/>
    </location>
</feature>
<dbReference type="Pfam" id="PF07974">
    <property type="entry name" value="EGF_2"/>
    <property type="match status" value="2"/>
</dbReference>
<dbReference type="AlphaFoldDB" id="A0AAD8YFA7"/>
<keyword evidence="2" id="KW-0245">EGF-like domain</keyword>
<evidence type="ECO:0000259" key="4">
    <source>
        <dbReference type="PROSITE" id="PS50026"/>
    </source>
</evidence>
<dbReference type="PROSITE" id="PS00022">
    <property type="entry name" value="EGF_1"/>
    <property type="match status" value="4"/>
</dbReference>
<evidence type="ECO:0000313" key="6">
    <source>
        <dbReference type="Proteomes" id="UP001224775"/>
    </source>
</evidence>
<reference evidence="5" key="1">
    <citation type="submission" date="2023-06" db="EMBL/GenBank/DDBJ databases">
        <title>Survivors Of The Sea: Transcriptome response of Skeletonema marinoi to long-term dormancy.</title>
        <authorList>
            <person name="Pinder M.I.M."/>
            <person name="Kourtchenko O."/>
            <person name="Robertson E.K."/>
            <person name="Larsson T."/>
            <person name="Maumus F."/>
            <person name="Osuna-Cruz C.M."/>
            <person name="Vancaester E."/>
            <person name="Stenow R."/>
            <person name="Vandepoele K."/>
            <person name="Ploug H."/>
            <person name="Bruchert V."/>
            <person name="Godhe A."/>
            <person name="Topel M."/>
        </authorList>
    </citation>
    <scope>NUCLEOTIDE SEQUENCE</scope>
    <source>
        <strain evidence="5">R05AC</strain>
    </source>
</reference>
<proteinExistence type="predicted"/>
<comment type="caution">
    <text evidence="2">Lacks conserved residue(s) required for the propagation of feature annotation.</text>
</comment>
<comment type="caution">
    <text evidence="5">The sequence shown here is derived from an EMBL/GenBank/DDBJ whole genome shotgun (WGS) entry which is preliminary data.</text>
</comment>
<dbReference type="EMBL" id="JATAAI010000006">
    <property type="protein sequence ID" value="KAK1744798.1"/>
    <property type="molecule type" value="Genomic_DNA"/>
</dbReference>
<feature type="domain" description="EGF-like" evidence="4">
    <location>
        <begin position="23"/>
        <end position="56"/>
    </location>
</feature>
<dbReference type="PRINTS" id="PR00011">
    <property type="entry name" value="EGFLAMININ"/>
</dbReference>
<evidence type="ECO:0000256" key="2">
    <source>
        <dbReference type="PROSITE-ProRule" id="PRU00076"/>
    </source>
</evidence>
<dbReference type="Gene3D" id="2.10.25.10">
    <property type="entry name" value="Laminin"/>
    <property type="match status" value="3"/>
</dbReference>
<keyword evidence="1 2" id="KW-1015">Disulfide bond</keyword>
<feature type="signal peptide" evidence="3">
    <location>
        <begin position="1"/>
        <end position="21"/>
    </location>
</feature>
<dbReference type="InterPro" id="IPR053331">
    <property type="entry name" value="EGF-like_comC"/>
</dbReference>
<feature type="domain" description="EGF-like" evidence="4">
    <location>
        <begin position="301"/>
        <end position="337"/>
    </location>
</feature>
<protein>
    <submittedName>
        <fullName evidence="5">Calcium-binding epidermal growth factor-like domain-containing protein</fullName>
    </submittedName>
</protein>
<feature type="disulfide bond" evidence="2">
    <location>
        <begin position="27"/>
        <end position="37"/>
    </location>
</feature>
<sequence>MKFSILSYFLAAVISSKPIQASKYTPCPNSCSGNGKCTTPWAVCTCFDGFTGADCSMRTCPRGKAISDAASANDSAHHEAECSNRGSCNRSTGQCKCDNMFEGSACERFMCPNDCSGRGRCVSAKALARLQDPGELRNSCTSTDICKDVDCTERDYSACMSTYTYETWEADNWYGCLCDDGYSGYDYFGTFTLSFGKKTTSPISVDASVSHVMDAINALSSLDGQQPKVQYLGLSASFDSRWKAPWPNVWLETPLITSQKVVTGDKESDVWHLQLLDEWLTSDGYGNAGTRGDCGYRESGTTSSCPGEPACLGHGVCSGPPNYRCECEQGRSGPDCALIDCPMGKSWFSFPTADNTAHDLKECSDIGLCDRASGQCECAEGFVGGACQYMTCANDCNGHGECVSMSTLAQNNLVNGVLTPFTYGTNPNDPLTWDSDQIFGCLCSEGYHGNQCELRSCPFGDDPHTQHQKMNTAALLFQQHDSARSSLHFEIRQLMSKSQTRPLTWNNPQCSLYH</sequence>
<evidence type="ECO:0000313" key="5">
    <source>
        <dbReference type="EMBL" id="KAK1744798.1"/>
    </source>
</evidence>
<feature type="chain" id="PRO_5042094533" evidence="3">
    <location>
        <begin position="22"/>
        <end position="514"/>
    </location>
</feature>
<keyword evidence="6" id="KW-1185">Reference proteome</keyword>
<dbReference type="PROSITE" id="PS50026">
    <property type="entry name" value="EGF_3"/>
    <property type="match status" value="2"/>
</dbReference>
<evidence type="ECO:0000256" key="1">
    <source>
        <dbReference type="ARBA" id="ARBA00023157"/>
    </source>
</evidence>
<dbReference type="InterPro" id="IPR013111">
    <property type="entry name" value="EGF_extracell"/>
</dbReference>